<dbReference type="CDD" id="cd22152">
    <property type="entry name" value="F-box_AtAFR-like"/>
    <property type="match status" value="1"/>
</dbReference>
<dbReference type="SUPFAM" id="SSF81383">
    <property type="entry name" value="F-box domain"/>
    <property type="match status" value="1"/>
</dbReference>
<dbReference type="PANTHER" id="PTHR46407:SF3">
    <property type="entry name" value="OS02G0208700 PROTEIN"/>
    <property type="match status" value="1"/>
</dbReference>
<dbReference type="EMBL" id="JAFEMO010000009">
    <property type="protein sequence ID" value="KAH7565155.1"/>
    <property type="molecule type" value="Genomic_DNA"/>
</dbReference>
<dbReference type="InterPro" id="IPR044595">
    <property type="entry name" value="KMD1-4"/>
</dbReference>
<comment type="caution">
    <text evidence="1">The sequence shown here is derived from an EMBL/GenBank/DDBJ whole genome shotgun (WGS) entry which is preliminary data.</text>
</comment>
<evidence type="ECO:0000313" key="2">
    <source>
        <dbReference type="Proteomes" id="UP000827721"/>
    </source>
</evidence>
<reference evidence="1 2" key="1">
    <citation type="submission" date="2021-02" db="EMBL/GenBank/DDBJ databases">
        <title>Plant Genome Project.</title>
        <authorList>
            <person name="Zhang R.-G."/>
        </authorList>
    </citation>
    <scope>NUCLEOTIDE SEQUENCE [LARGE SCALE GENOMIC DNA]</scope>
    <source>
        <tissue evidence="1">Leaves</tissue>
    </source>
</reference>
<gene>
    <name evidence="1" type="ORF">JRO89_XS09G0147600</name>
</gene>
<protein>
    <recommendedName>
        <fullName evidence="3">F-box domain-containing protein</fullName>
    </recommendedName>
</protein>
<dbReference type="InterPro" id="IPR006652">
    <property type="entry name" value="Kelch_1"/>
</dbReference>
<dbReference type="Gene3D" id="2.120.10.80">
    <property type="entry name" value="Kelch-type beta propeller"/>
    <property type="match status" value="1"/>
</dbReference>
<accession>A0ABQ8HLC7</accession>
<evidence type="ECO:0008006" key="3">
    <source>
        <dbReference type="Google" id="ProtNLM"/>
    </source>
</evidence>
<dbReference type="PANTHER" id="PTHR46407">
    <property type="entry name" value="OS02G0208700 PROTEIN"/>
    <property type="match status" value="1"/>
</dbReference>
<dbReference type="SMART" id="SM00612">
    <property type="entry name" value="Kelch"/>
    <property type="match status" value="2"/>
</dbReference>
<dbReference type="Pfam" id="PF01344">
    <property type="entry name" value="Kelch_1"/>
    <property type="match status" value="2"/>
</dbReference>
<sequence length="355" mass="40270">MDLIPNLPNHIALECLIRVPYDQFSRVASVSNDWKKEIELPEFRRLRKTTCHSQKIIVMSQARVDPNRKTGVIKRFANPEYRVTLLELDTGHWSELPPLPGFSSGLPMFCQLAAVGLNIVVMGGLDPVNWEVSNSVFIFNIVTGKWHRGDDMPGVRRSFYGCVSDHDRMVYVAGGHDADKNALRSAMAYDVAENKWIQLPDMAMERDECKGIFQDGKFHAIGGYCTKTQGRFEETAEVFDVATWQWGNVEENFLKVSTCPRTCTAGNDKDIYLSHEGDVVALKLEKWQALAKIPAEVCNVAYMTTWQGKLLVIGCARYSEPHMAYVLDLKSYKWTKIESRKEFCGHVQSGCYLEI</sequence>
<dbReference type="SUPFAM" id="SSF117281">
    <property type="entry name" value="Kelch motif"/>
    <property type="match status" value="1"/>
</dbReference>
<organism evidence="1 2">
    <name type="scientific">Xanthoceras sorbifolium</name>
    <dbReference type="NCBI Taxonomy" id="99658"/>
    <lineage>
        <taxon>Eukaryota</taxon>
        <taxon>Viridiplantae</taxon>
        <taxon>Streptophyta</taxon>
        <taxon>Embryophyta</taxon>
        <taxon>Tracheophyta</taxon>
        <taxon>Spermatophyta</taxon>
        <taxon>Magnoliopsida</taxon>
        <taxon>eudicotyledons</taxon>
        <taxon>Gunneridae</taxon>
        <taxon>Pentapetalae</taxon>
        <taxon>rosids</taxon>
        <taxon>malvids</taxon>
        <taxon>Sapindales</taxon>
        <taxon>Sapindaceae</taxon>
        <taxon>Xanthoceroideae</taxon>
        <taxon>Xanthoceras</taxon>
    </lineage>
</organism>
<keyword evidence="2" id="KW-1185">Reference proteome</keyword>
<dbReference type="InterPro" id="IPR015915">
    <property type="entry name" value="Kelch-typ_b-propeller"/>
</dbReference>
<dbReference type="Proteomes" id="UP000827721">
    <property type="component" value="Unassembled WGS sequence"/>
</dbReference>
<dbReference type="InterPro" id="IPR036047">
    <property type="entry name" value="F-box-like_dom_sf"/>
</dbReference>
<proteinExistence type="predicted"/>
<name>A0ABQ8HLC7_9ROSI</name>
<evidence type="ECO:0000313" key="1">
    <source>
        <dbReference type="EMBL" id="KAH7565155.1"/>
    </source>
</evidence>